<dbReference type="Pfam" id="PF13245">
    <property type="entry name" value="AAA_19"/>
    <property type="match status" value="1"/>
</dbReference>
<dbReference type="Pfam" id="PF13538">
    <property type="entry name" value="UvrD_C_2"/>
    <property type="match status" value="1"/>
</dbReference>
<dbReference type="PANTHER" id="PTHR43788">
    <property type="entry name" value="DNA2/NAM7 HELICASE FAMILY MEMBER"/>
    <property type="match status" value="1"/>
</dbReference>
<keyword evidence="2" id="KW-0378">Hydrolase</keyword>
<dbReference type="InterPro" id="IPR027785">
    <property type="entry name" value="UvrD-like_helicase_C"/>
</dbReference>
<sequence>MFNPKQEIAVQKISNFISQEKEKKFFFLGFAGTGKTWTITLKVKDLLIKNQVSNVYFCAPTHKALNVLESHIMSTLSEKEKVDLDKRINFMTLHKLLEFKPIIMAENGSKIFKSTKESKFLKNICNNLVIIDECSMIPKEMVQELDKYVDLYPIKVIFMGDVKQLPPVGEPESLIFSNIPKNYEFHVVLDDIMRTNSIDIKNVCNLIRNTELSNINVGLVKAHNNCKNKSFRLYRKKEDHEKSSWFKNFIKEFNNGQTPIILTWKNSTCDTYNTTIRQFVHKSTNLNKYMLGDYLIFNNFYCSVDGEGFYTSDMVKIIGVDTKKKNLFDWTIILLKDAKSVINIGFNDIVKKISKIDNKFKINILEVERVRSDVTDVNKGTYNISVIDVDDIIKYRTMLKTVKEHIEFFFKKFKSEKIVSILWDYYHKKLIEPFAEVNFGFSITSHKSQGSTYPSVYVDVQDILLNPNIIESQKALYTAAGRAANKLGFIV</sequence>
<dbReference type="SUPFAM" id="SSF52540">
    <property type="entry name" value="P-loop containing nucleoside triphosphate hydrolases"/>
    <property type="match status" value="1"/>
</dbReference>
<protein>
    <submittedName>
        <fullName evidence="2">Putative DNA helicase</fullName>
    </submittedName>
</protein>
<dbReference type="InterPro" id="IPR050534">
    <property type="entry name" value="Coronavir_polyprotein_1ab"/>
</dbReference>
<name>A0A6G6ACY5_9VIRU</name>
<keyword evidence="2" id="KW-0347">Helicase</keyword>
<proteinExistence type="predicted"/>
<evidence type="ECO:0000313" key="2">
    <source>
        <dbReference type="EMBL" id="QID06280.1"/>
    </source>
</evidence>
<keyword evidence="2" id="KW-0547">Nucleotide-binding</keyword>
<dbReference type="EMBL" id="MN175499">
    <property type="protein sequence ID" value="QID06280.1"/>
    <property type="molecule type" value="Genomic_DNA"/>
</dbReference>
<organism evidence="2">
    <name type="scientific">Borely moumouvirus</name>
    <dbReference type="NCBI Taxonomy" id="2712067"/>
    <lineage>
        <taxon>Viruses</taxon>
        <taxon>Varidnaviria</taxon>
        <taxon>Bamfordvirae</taxon>
        <taxon>Nucleocytoviricota</taxon>
        <taxon>Megaviricetes</taxon>
        <taxon>Imitervirales</taxon>
        <taxon>Mimiviridae</taxon>
        <taxon>Megamimivirinae</taxon>
        <taxon>Moumouvirus</taxon>
    </lineage>
</organism>
<accession>A0A6G6ACY5</accession>
<evidence type="ECO:0000259" key="1">
    <source>
        <dbReference type="Pfam" id="PF13538"/>
    </source>
</evidence>
<dbReference type="Gene3D" id="3.40.50.300">
    <property type="entry name" value="P-loop containing nucleotide triphosphate hydrolases"/>
    <property type="match status" value="2"/>
</dbReference>
<reference evidence="2" key="1">
    <citation type="submission" date="2019-07" db="EMBL/GenBank/DDBJ databases">
        <title>The discovery of a new lineage B mimivirus raises questions about particles surface fibrils.</title>
        <authorList>
            <person name="Silva L.K.S."/>
            <person name="Rodrigues R.A.L."/>
            <person name="Andrade A.C.S.P."/>
            <person name="Hikida H."/>
            <person name="Andreani J."/>
            <person name="Levasseur A."/>
            <person name="La Scola B."/>
            <person name="Abrahao J.S."/>
        </authorList>
    </citation>
    <scope>NUCLEOTIDE SEQUENCE</scope>
    <source>
        <strain evidence="2">B60</strain>
    </source>
</reference>
<dbReference type="CDD" id="cd18809">
    <property type="entry name" value="SF1_C_RecD"/>
    <property type="match status" value="1"/>
</dbReference>
<dbReference type="GO" id="GO:0004386">
    <property type="term" value="F:helicase activity"/>
    <property type="evidence" value="ECO:0007669"/>
    <property type="project" value="UniProtKB-KW"/>
</dbReference>
<feature type="domain" description="UvrD-like helicase C-terminal" evidence="1">
    <location>
        <begin position="440"/>
        <end position="489"/>
    </location>
</feature>
<dbReference type="InterPro" id="IPR027417">
    <property type="entry name" value="P-loop_NTPase"/>
</dbReference>
<keyword evidence="2" id="KW-0067">ATP-binding</keyword>